<dbReference type="OrthoDB" id="117888at2"/>
<evidence type="ECO:0000313" key="2">
    <source>
        <dbReference type="EMBL" id="TLU71942.1"/>
    </source>
</evidence>
<protein>
    <submittedName>
        <fullName evidence="2">DUF2384 domain-containing protein</fullName>
    </submittedName>
</protein>
<organism evidence="2 3">
    <name type="scientific">Lichenicoccus roseus</name>
    <dbReference type="NCBI Taxonomy" id="2683649"/>
    <lineage>
        <taxon>Bacteria</taxon>
        <taxon>Pseudomonadati</taxon>
        <taxon>Pseudomonadota</taxon>
        <taxon>Alphaproteobacteria</taxon>
        <taxon>Acetobacterales</taxon>
        <taxon>Acetobacteraceae</taxon>
        <taxon>Lichenicoccus</taxon>
    </lineage>
</organism>
<name>A0A5R9J313_9PROT</name>
<evidence type="ECO:0000259" key="1">
    <source>
        <dbReference type="Pfam" id="PF20432"/>
    </source>
</evidence>
<dbReference type="Proteomes" id="UP000305654">
    <property type="component" value="Unassembled WGS sequence"/>
</dbReference>
<dbReference type="EMBL" id="VCDI01000005">
    <property type="protein sequence ID" value="TLU71942.1"/>
    <property type="molecule type" value="Genomic_DNA"/>
</dbReference>
<proteinExistence type="predicted"/>
<dbReference type="GO" id="GO:0003677">
    <property type="term" value="F:DNA binding"/>
    <property type="evidence" value="ECO:0007669"/>
    <property type="project" value="InterPro"/>
</dbReference>
<dbReference type="AlphaFoldDB" id="A0A5R9J313"/>
<dbReference type="InterPro" id="IPR046847">
    <property type="entry name" value="Xre-like_HTH"/>
</dbReference>
<accession>A0A5R9J313</accession>
<dbReference type="Pfam" id="PF20432">
    <property type="entry name" value="Xre-like-HTH"/>
    <property type="match status" value="1"/>
</dbReference>
<sequence>MAGADELYPPWLDGTGRSSGPFVLDVDRYSPENRRRLSGPGVRTFTAIADVWQLNETQRRLILGLPSRSTFQNWVSKAKAHCDLTLDVDTLTRLSAVLGIYAALGILFSTQEEQVAWLKGTHRARPFKGSAPLALVAGGTLAGLLAARDFLDAAVFGAAIAPNEVDKDFRPYIDSDIVFS</sequence>
<reference evidence="2 3" key="1">
    <citation type="submission" date="2019-05" db="EMBL/GenBank/DDBJ databases">
        <authorList>
            <person name="Pankratov T."/>
            <person name="Grouzdev D."/>
        </authorList>
    </citation>
    <scope>NUCLEOTIDE SEQUENCE [LARGE SCALE GENOMIC DNA]</scope>
    <source>
        <strain evidence="2 3">KEBCLARHB70R</strain>
    </source>
</reference>
<gene>
    <name evidence="2" type="ORF">FE263_15705</name>
</gene>
<feature type="domain" description="Antitoxin Xre-like helix-turn-helix" evidence="1">
    <location>
        <begin position="34"/>
        <end position="98"/>
    </location>
</feature>
<comment type="caution">
    <text evidence="2">The sequence shown here is derived from an EMBL/GenBank/DDBJ whole genome shotgun (WGS) entry which is preliminary data.</text>
</comment>
<evidence type="ECO:0000313" key="3">
    <source>
        <dbReference type="Proteomes" id="UP000305654"/>
    </source>
</evidence>
<keyword evidence="3" id="KW-1185">Reference proteome</keyword>